<keyword evidence="2 9" id="KW-1003">Cell membrane</keyword>
<protein>
    <recommendedName>
        <fullName evidence="9">Lipoprotein signal peptidase</fullName>
        <ecNumber evidence="9">3.4.23.36</ecNumber>
    </recommendedName>
    <alternativeName>
        <fullName evidence="9">Prolipoprotein signal peptidase</fullName>
    </alternativeName>
    <alternativeName>
        <fullName evidence="9">Signal peptidase II</fullName>
        <shortName evidence="9">SPase II</shortName>
    </alternativeName>
</protein>
<comment type="subcellular location">
    <subcellularLocation>
        <location evidence="9">Cell membrane</location>
        <topology evidence="9">Multi-pass membrane protein</topology>
    </subcellularLocation>
</comment>
<gene>
    <name evidence="9 12" type="primary">lspA</name>
    <name evidence="12" type="ORF">Q9291_05905</name>
</gene>
<comment type="similarity">
    <text evidence="1 9 11">Belongs to the peptidase A8 family.</text>
</comment>
<reference evidence="13" key="1">
    <citation type="journal article" date="2019" name="Int. J. Syst. Evol. Microbiol.">
        <title>The Global Catalogue of Microorganisms (GCM) 10K type strain sequencing project: providing services to taxonomists for standard genome sequencing and annotation.</title>
        <authorList>
            <consortium name="The Broad Institute Genomics Platform"/>
            <consortium name="The Broad Institute Genome Sequencing Center for Infectious Disease"/>
            <person name="Wu L."/>
            <person name="Ma J."/>
        </authorList>
    </citation>
    <scope>NUCLEOTIDE SEQUENCE [LARGE SCALE GENOMIC DNA]</scope>
    <source>
        <strain evidence="13">VKM B-3159</strain>
    </source>
</reference>
<proteinExistence type="inferred from homology"/>
<evidence type="ECO:0000256" key="11">
    <source>
        <dbReference type="RuleBase" id="RU004181"/>
    </source>
</evidence>
<dbReference type="GO" id="GO:0004190">
    <property type="term" value="F:aspartic-type endopeptidase activity"/>
    <property type="evidence" value="ECO:0007669"/>
    <property type="project" value="UniProtKB-EC"/>
</dbReference>
<feature type="transmembrane region" description="Helical" evidence="9">
    <location>
        <begin position="93"/>
        <end position="110"/>
    </location>
</feature>
<keyword evidence="7 9" id="KW-1133">Transmembrane helix</keyword>
<feature type="transmembrane region" description="Helical" evidence="9">
    <location>
        <begin position="7"/>
        <end position="24"/>
    </location>
</feature>
<name>A0ABT9JS29_9PROT</name>
<comment type="catalytic activity">
    <reaction evidence="9 10">
        <text>Release of signal peptides from bacterial membrane prolipoproteins. Hydrolyzes -Xaa-Yaa-Zaa-|-(S,diacylglyceryl)Cys-, in which Xaa is hydrophobic (preferably Leu), and Yaa (Ala or Ser) and Zaa (Gly or Ala) have small, neutral side chains.</text>
        <dbReference type="EC" id="3.4.23.36"/>
    </reaction>
</comment>
<evidence type="ECO:0000256" key="9">
    <source>
        <dbReference type="HAMAP-Rule" id="MF_00161"/>
    </source>
</evidence>
<dbReference type="InterPro" id="IPR001872">
    <property type="entry name" value="Peptidase_A8"/>
</dbReference>
<evidence type="ECO:0000313" key="12">
    <source>
        <dbReference type="EMBL" id="MDP8567376.1"/>
    </source>
</evidence>
<comment type="function">
    <text evidence="9 10">This protein specifically catalyzes the removal of signal peptides from prolipoproteins.</text>
</comment>
<dbReference type="EMBL" id="JAVCAP010000012">
    <property type="protein sequence ID" value="MDP8567376.1"/>
    <property type="molecule type" value="Genomic_DNA"/>
</dbReference>
<keyword evidence="5 9" id="KW-0064">Aspartyl protease</keyword>
<feature type="active site" evidence="9">
    <location>
        <position position="120"/>
    </location>
</feature>
<comment type="caution">
    <text evidence="12">The sequence shown here is derived from an EMBL/GenBank/DDBJ whole genome shotgun (WGS) entry which is preliminary data.</text>
</comment>
<accession>A0ABT9JS29</accession>
<dbReference type="PANTHER" id="PTHR33695">
    <property type="entry name" value="LIPOPROTEIN SIGNAL PEPTIDASE"/>
    <property type="match status" value="1"/>
</dbReference>
<evidence type="ECO:0000256" key="6">
    <source>
        <dbReference type="ARBA" id="ARBA00022801"/>
    </source>
</evidence>
<feature type="transmembrane region" description="Helical" evidence="9">
    <location>
        <begin position="130"/>
        <end position="150"/>
    </location>
</feature>
<evidence type="ECO:0000256" key="10">
    <source>
        <dbReference type="RuleBase" id="RU000594"/>
    </source>
</evidence>
<evidence type="ECO:0000256" key="3">
    <source>
        <dbReference type="ARBA" id="ARBA00022670"/>
    </source>
</evidence>
<dbReference type="PANTHER" id="PTHR33695:SF1">
    <property type="entry name" value="LIPOPROTEIN SIGNAL PEPTIDASE"/>
    <property type="match status" value="1"/>
</dbReference>
<dbReference type="PROSITE" id="PS00855">
    <property type="entry name" value="SPASE_II"/>
    <property type="match status" value="1"/>
</dbReference>
<dbReference type="EC" id="3.4.23.36" evidence="9"/>
<dbReference type="HAMAP" id="MF_00161">
    <property type="entry name" value="LspA"/>
    <property type="match status" value="1"/>
</dbReference>
<evidence type="ECO:0000256" key="7">
    <source>
        <dbReference type="ARBA" id="ARBA00022989"/>
    </source>
</evidence>
<evidence type="ECO:0000256" key="5">
    <source>
        <dbReference type="ARBA" id="ARBA00022750"/>
    </source>
</evidence>
<keyword evidence="13" id="KW-1185">Reference proteome</keyword>
<organism evidence="12 13">
    <name type="scientific">Methylophilus aquaticus</name>
    <dbReference type="NCBI Taxonomy" id="1971610"/>
    <lineage>
        <taxon>Bacteria</taxon>
        <taxon>Pseudomonadati</taxon>
        <taxon>Pseudomonadota</taxon>
        <taxon>Betaproteobacteria</taxon>
        <taxon>Nitrosomonadales</taxon>
        <taxon>Methylophilaceae</taxon>
        <taxon>Methylophilus</taxon>
    </lineage>
</organism>
<keyword evidence="3 9" id="KW-0645">Protease</keyword>
<dbReference type="Pfam" id="PF01252">
    <property type="entry name" value="Peptidase_A8"/>
    <property type="match status" value="1"/>
</dbReference>
<keyword evidence="4 9" id="KW-0812">Transmembrane</keyword>
<keyword evidence="8 9" id="KW-0472">Membrane</keyword>
<sequence>MRKLKTAAPWFGLSALVIVLDLYTKHLIQSAFLYGEHLPVTGFFDLVRYHNTGAAFSFLANAGGWQHGFFTAVSTLASAVMVYLILKNQHNTLFCLGLALVLGGALGNLYDRLTLGYVVDFLLFYYQQWAWPAFNVADSAICVGVGVLLLDSFKTPDPS</sequence>
<feature type="transmembrane region" description="Helical" evidence="9">
    <location>
        <begin position="65"/>
        <end position="86"/>
    </location>
</feature>
<dbReference type="PRINTS" id="PR00781">
    <property type="entry name" value="LIPOSIGPTASE"/>
</dbReference>
<evidence type="ECO:0000256" key="1">
    <source>
        <dbReference type="ARBA" id="ARBA00006139"/>
    </source>
</evidence>
<evidence type="ECO:0000313" key="13">
    <source>
        <dbReference type="Proteomes" id="UP001225906"/>
    </source>
</evidence>
<feature type="active site" evidence="9">
    <location>
        <position position="138"/>
    </location>
</feature>
<dbReference type="NCBIfam" id="TIGR00077">
    <property type="entry name" value="lspA"/>
    <property type="match status" value="1"/>
</dbReference>
<dbReference type="RefSeq" id="WP_306389100.1">
    <property type="nucleotide sequence ID" value="NZ_JAVCAP010000012.1"/>
</dbReference>
<evidence type="ECO:0000256" key="2">
    <source>
        <dbReference type="ARBA" id="ARBA00022475"/>
    </source>
</evidence>
<keyword evidence="6 9" id="KW-0378">Hydrolase</keyword>
<evidence type="ECO:0000256" key="8">
    <source>
        <dbReference type="ARBA" id="ARBA00023136"/>
    </source>
</evidence>
<dbReference type="Proteomes" id="UP001225906">
    <property type="component" value="Unassembled WGS sequence"/>
</dbReference>
<evidence type="ECO:0000256" key="4">
    <source>
        <dbReference type="ARBA" id="ARBA00022692"/>
    </source>
</evidence>
<comment type="pathway">
    <text evidence="9">Protein modification; lipoprotein biosynthesis (signal peptide cleavage).</text>
</comment>